<dbReference type="OrthoDB" id="142112at2157"/>
<keyword evidence="1" id="KW-0812">Transmembrane</keyword>
<keyword evidence="1" id="KW-0472">Membrane</keyword>
<sequence>MDQRKLAQLPLVGTLIGALIAYLLRPEAPQVGKLPLGVVMTRGADLTGTEEILIPIAEASFNYTITGAIIGAIIGAVVFWIMFNKMNN</sequence>
<protein>
    <submittedName>
        <fullName evidence="2">Uncharacterized protein</fullName>
    </submittedName>
</protein>
<feature type="transmembrane region" description="Helical" evidence="1">
    <location>
        <begin position="7"/>
        <end position="24"/>
    </location>
</feature>
<dbReference type="AlphaFoldDB" id="A0A099T5C7"/>
<evidence type="ECO:0000313" key="2">
    <source>
        <dbReference type="EMBL" id="KGK99363.1"/>
    </source>
</evidence>
<feature type="transmembrane region" description="Helical" evidence="1">
    <location>
        <begin position="63"/>
        <end position="83"/>
    </location>
</feature>
<reference evidence="2 3" key="1">
    <citation type="submission" date="2014-09" db="EMBL/GenBank/DDBJ databases">
        <title>Draft genome sequence of an obligately methylotrophic methanogen, Methanococcoides methylutens, isolated from marine sediment.</title>
        <authorList>
            <person name="Guan Y."/>
            <person name="Ngugi D.K."/>
            <person name="Blom J."/>
            <person name="Ali S."/>
            <person name="Ferry J.G."/>
            <person name="Stingl U."/>
        </authorList>
    </citation>
    <scope>NUCLEOTIDE SEQUENCE [LARGE SCALE GENOMIC DNA]</scope>
    <source>
        <strain evidence="2 3">DSM 2657</strain>
    </source>
</reference>
<organism evidence="2 3">
    <name type="scientific">Methanococcoides methylutens</name>
    <dbReference type="NCBI Taxonomy" id="2226"/>
    <lineage>
        <taxon>Archaea</taxon>
        <taxon>Methanobacteriati</taxon>
        <taxon>Methanobacteriota</taxon>
        <taxon>Stenosarchaea group</taxon>
        <taxon>Methanomicrobia</taxon>
        <taxon>Methanosarcinales</taxon>
        <taxon>Methanosarcinaceae</taxon>
        <taxon>Methanococcoides</taxon>
    </lineage>
</organism>
<evidence type="ECO:0000313" key="3">
    <source>
        <dbReference type="Proteomes" id="UP000029859"/>
    </source>
</evidence>
<gene>
    <name evidence="2" type="ORF">LI82_04995</name>
</gene>
<name>A0A099T5C7_METMT</name>
<evidence type="ECO:0000256" key="1">
    <source>
        <dbReference type="SAM" id="Phobius"/>
    </source>
</evidence>
<keyword evidence="3" id="KW-1185">Reference proteome</keyword>
<dbReference type="Proteomes" id="UP000029859">
    <property type="component" value="Unassembled WGS sequence"/>
</dbReference>
<accession>A0A099T5C7</accession>
<keyword evidence="1" id="KW-1133">Transmembrane helix</keyword>
<comment type="caution">
    <text evidence="2">The sequence shown here is derived from an EMBL/GenBank/DDBJ whole genome shotgun (WGS) entry which is preliminary data.</text>
</comment>
<proteinExistence type="predicted"/>
<dbReference type="EMBL" id="JRHO01000009">
    <property type="protein sequence ID" value="KGK99363.1"/>
    <property type="molecule type" value="Genomic_DNA"/>
</dbReference>